<dbReference type="EMBL" id="QFFZ01000052">
    <property type="protein sequence ID" value="TEB09315.1"/>
    <property type="molecule type" value="Genomic_DNA"/>
</dbReference>
<proteinExistence type="predicted"/>
<evidence type="ECO:0000313" key="1">
    <source>
        <dbReference type="EMBL" id="TEB09315.1"/>
    </source>
</evidence>
<accession>A0A4Y7RK07</accession>
<dbReference type="Pfam" id="PF11985">
    <property type="entry name" value="Phage_Mu_Gp27"/>
    <property type="match status" value="1"/>
</dbReference>
<protein>
    <recommendedName>
        <fullName evidence="3">DUF3486 family protein</fullName>
    </recommendedName>
</protein>
<comment type="caution">
    <text evidence="1">The sequence shown here is derived from an EMBL/GenBank/DDBJ whole genome shotgun (WGS) entry which is preliminary data.</text>
</comment>
<name>A0A4Y7RK07_9FIRM</name>
<dbReference type="OrthoDB" id="371328at2"/>
<organism evidence="1 2">
    <name type="scientific">Pelotomaculum propionicicum</name>
    <dbReference type="NCBI Taxonomy" id="258475"/>
    <lineage>
        <taxon>Bacteria</taxon>
        <taxon>Bacillati</taxon>
        <taxon>Bacillota</taxon>
        <taxon>Clostridia</taxon>
        <taxon>Eubacteriales</taxon>
        <taxon>Desulfotomaculaceae</taxon>
        <taxon>Pelotomaculum</taxon>
    </lineage>
</organism>
<dbReference type="InterPro" id="IPR021874">
    <property type="entry name" value="Phage_Mu_Gp27"/>
</dbReference>
<keyword evidence="2" id="KW-1185">Reference proteome</keyword>
<reference evidence="1 2" key="1">
    <citation type="journal article" date="2018" name="Environ. Microbiol.">
        <title>Novel energy conservation strategies and behaviour of Pelotomaculum schinkii driving syntrophic propionate catabolism.</title>
        <authorList>
            <person name="Hidalgo-Ahumada C.A.P."/>
            <person name="Nobu M.K."/>
            <person name="Narihiro T."/>
            <person name="Tamaki H."/>
            <person name="Liu W.T."/>
            <person name="Kamagata Y."/>
            <person name="Stams A.J.M."/>
            <person name="Imachi H."/>
            <person name="Sousa D.Z."/>
        </authorList>
    </citation>
    <scope>NUCLEOTIDE SEQUENCE [LARGE SCALE GENOMIC DNA]</scope>
    <source>
        <strain evidence="1 2">MGP</strain>
    </source>
</reference>
<sequence length="179" mass="19977">MVVRRKHHKVAMLPPVLLELVNEKLVAGHTYEEISAWLKQMGEEVSKSAVGRYGKDFNTRLERLKLVREQAKAIIDSNQGEPATHLAEATNELALSMIMETLQNLDNLQGQKVTELLKVLPKLADASTRREALKLQFNKGVETAAARIKESLKGELAANPELQQRMMELVEKAKAEIAG</sequence>
<gene>
    <name evidence="1" type="ORF">Pmgp_03247</name>
</gene>
<evidence type="ECO:0008006" key="3">
    <source>
        <dbReference type="Google" id="ProtNLM"/>
    </source>
</evidence>
<evidence type="ECO:0000313" key="2">
    <source>
        <dbReference type="Proteomes" id="UP000297597"/>
    </source>
</evidence>
<dbReference type="Proteomes" id="UP000297597">
    <property type="component" value="Unassembled WGS sequence"/>
</dbReference>
<dbReference type="AlphaFoldDB" id="A0A4Y7RK07"/>
<dbReference type="RefSeq" id="WP_153189230.1">
    <property type="nucleotide sequence ID" value="NZ_QFFZ01000052.1"/>
</dbReference>